<dbReference type="Proteomes" id="UP001345219">
    <property type="component" value="Chromosome 9"/>
</dbReference>
<feature type="region of interest" description="Disordered" evidence="1">
    <location>
        <begin position="110"/>
        <end position="132"/>
    </location>
</feature>
<protein>
    <submittedName>
        <fullName evidence="2">Uncharacterized protein</fullName>
    </submittedName>
</protein>
<accession>A0AAN7GNX7</accession>
<name>A0AAN7GNX7_9MYRT</name>
<dbReference type="AlphaFoldDB" id="A0AAN7GNX7"/>
<comment type="caution">
    <text evidence="2">The sequence shown here is derived from an EMBL/GenBank/DDBJ whole genome shotgun (WGS) entry which is preliminary data.</text>
</comment>
<gene>
    <name evidence="2" type="ORF">SAY87_010045</name>
</gene>
<dbReference type="EMBL" id="JAXIOK010000022">
    <property type="protein sequence ID" value="KAK4743733.1"/>
    <property type="molecule type" value="Genomic_DNA"/>
</dbReference>
<organism evidence="2 3">
    <name type="scientific">Trapa incisa</name>
    <dbReference type="NCBI Taxonomy" id="236973"/>
    <lineage>
        <taxon>Eukaryota</taxon>
        <taxon>Viridiplantae</taxon>
        <taxon>Streptophyta</taxon>
        <taxon>Embryophyta</taxon>
        <taxon>Tracheophyta</taxon>
        <taxon>Spermatophyta</taxon>
        <taxon>Magnoliopsida</taxon>
        <taxon>eudicotyledons</taxon>
        <taxon>Gunneridae</taxon>
        <taxon>Pentapetalae</taxon>
        <taxon>rosids</taxon>
        <taxon>malvids</taxon>
        <taxon>Myrtales</taxon>
        <taxon>Lythraceae</taxon>
        <taxon>Trapa</taxon>
    </lineage>
</organism>
<keyword evidence="3" id="KW-1185">Reference proteome</keyword>
<reference evidence="2 3" key="1">
    <citation type="journal article" date="2023" name="Hortic Res">
        <title>Pangenome of water caltrop reveals structural variations and asymmetric subgenome divergence after allopolyploidization.</title>
        <authorList>
            <person name="Zhang X."/>
            <person name="Chen Y."/>
            <person name="Wang L."/>
            <person name="Yuan Y."/>
            <person name="Fang M."/>
            <person name="Shi L."/>
            <person name="Lu R."/>
            <person name="Comes H.P."/>
            <person name="Ma Y."/>
            <person name="Chen Y."/>
            <person name="Huang G."/>
            <person name="Zhou Y."/>
            <person name="Zheng Z."/>
            <person name="Qiu Y."/>
        </authorList>
    </citation>
    <scope>NUCLEOTIDE SEQUENCE [LARGE SCALE GENOMIC DNA]</scope>
    <source>
        <tissue evidence="2">Roots</tissue>
    </source>
</reference>
<proteinExistence type="predicted"/>
<dbReference type="SUPFAM" id="SSF53448">
    <property type="entry name" value="Nucleotide-diphospho-sugar transferases"/>
    <property type="match status" value="1"/>
</dbReference>
<dbReference type="PANTHER" id="PTHR46781">
    <property type="entry name" value="ALPHA 1,4-GLYCOSYLTRANSFERASE FAMILY PROTEIN"/>
    <property type="match status" value="1"/>
</dbReference>
<dbReference type="PANTHER" id="PTHR46781:SF5">
    <property type="entry name" value="ALPHA 1,4-GLYCOSYLTRANSFERASE FAMILY PROTEIN"/>
    <property type="match status" value="1"/>
</dbReference>
<sequence>MVIHSEGESLPLPGRNLSSNRLRRARRRRRFSHKGALSPEGSHWVITSPASSGSLLYKFGDVYLDTHVIVLRRLTRLRKVIGAQTSDGRTGNWTRLNNVVLAFDKGHRSCTSSSRSKRGHNVPYLGGRPGIS</sequence>
<dbReference type="InterPro" id="IPR044789">
    <property type="entry name" value="Put_A1-4-GlycosylTfrase_plant"/>
</dbReference>
<evidence type="ECO:0000313" key="3">
    <source>
        <dbReference type="Proteomes" id="UP001345219"/>
    </source>
</evidence>
<evidence type="ECO:0000256" key="1">
    <source>
        <dbReference type="SAM" id="MobiDB-lite"/>
    </source>
</evidence>
<dbReference type="InterPro" id="IPR029044">
    <property type="entry name" value="Nucleotide-diphossugar_trans"/>
</dbReference>
<evidence type="ECO:0000313" key="2">
    <source>
        <dbReference type="EMBL" id="KAK4743733.1"/>
    </source>
</evidence>